<evidence type="ECO:0000313" key="7">
    <source>
        <dbReference type="EMBL" id="CAF4015049.1"/>
    </source>
</evidence>
<gene>
    <name evidence="6" type="ORF">IZO911_LOCUS36385</name>
    <name evidence="7" type="ORF">KXQ929_LOCUS29317</name>
</gene>
<dbReference type="EMBL" id="CAJNOE010000839">
    <property type="protein sequence ID" value="CAF1343908.1"/>
    <property type="molecule type" value="Genomic_DNA"/>
</dbReference>
<dbReference type="SUPFAM" id="SSF57850">
    <property type="entry name" value="RING/U-box"/>
    <property type="match status" value="1"/>
</dbReference>
<dbReference type="PROSITE" id="PS50089">
    <property type="entry name" value="ZF_RING_2"/>
    <property type="match status" value="1"/>
</dbReference>
<evidence type="ECO:0000313" key="8">
    <source>
        <dbReference type="Proteomes" id="UP000663860"/>
    </source>
</evidence>
<evidence type="ECO:0000256" key="4">
    <source>
        <dbReference type="SAM" id="Coils"/>
    </source>
</evidence>
<evidence type="ECO:0000256" key="3">
    <source>
        <dbReference type="PROSITE-ProRule" id="PRU00175"/>
    </source>
</evidence>
<dbReference type="Gene3D" id="3.30.40.10">
    <property type="entry name" value="Zinc/RING finger domain, C3HC4 (zinc finger)"/>
    <property type="match status" value="2"/>
</dbReference>
<evidence type="ECO:0000313" key="6">
    <source>
        <dbReference type="EMBL" id="CAF1343908.1"/>
    </source>
</evidence>
<proteinExistence type="predicted"/>
<evidence type="ECO:0000256" key="2">
    <source>
        <dbReference type="ARBA" id="ARBA00022833"/>
    </source>
</evidence>
<feature type="domain" description="RING-type" evidence="5">
    <location>
        <begin position="26"/>
        <end position="66"/>
    </location>
</feature>
<sequence>METKSQNSLSKRIQVASGVNVEDFECIICTDLLWKPIACNNCDSLYCSECIKIWLVQSPENCPHCQNYAERRCSPLIIKQLAKLQFACINQSNGCPEIIGYEALEKHEIGCGYKLQQCSGCHSTVLEKELSKHEDNCESIRLNCSECNVTYSRCDTSSHTENTCLREQLRQLRQNSVAYKQHQAQIIEQQNSIIQSLQQEQAEMTNRLTAQLERQKVDIQKHEMRIEELSQQLTQLPNKFMKKPFATPGTYAELPCKGRACASCGKCRDWYFNGDPAIRKWLQGLGNLQRRDWKAVDQQCWQNKRVWERFTARQGKTCYYSFDSNGHGSFSLSTFGGGGTGYGSGTHRSFTTGGGATTAPIFGSTTTTTAPIFGSTTTTAPIFGSTTTTTAPIFGSTTTTTAPIFGSTTTTTAPIFGGTTYHTVVGTTATTCLCDDNVVS</sequence>
<keyword evidence="2" id="KW-0862">Zinc</keyword>
<reference evidence="6" key="1">
    <citation type="submission" date="2021-02" db="EMBL/GenBank/DDBJ databases">
        <authorList>
            <person name="Nowell W R."/>
        </authorList>
    </citation>
    <scope>NUCLEOTIDE SEQUENCE</scope>
</reference>
<keyword evidence="4" id="KW-0175">Coiled coil</keyword>
<name>A0A815GS14_9BILA</name>
<feature type="coiled-coil region" evidence="4">
    <location>
        <begin position="187"/>
        <end position="239"/>
    </location>
</feature>
<dbReference type="InterPro" id="IPR013083">
    <property type="entry name" value="Znf_RING/FYVE/PHD"/>
</dbReference>
<dbReference type="EMBL" id="CAJOBB010003018">
    <property type="protein sequence ID" value="CAF4015049.1"/>
    <property type="molecule type" value="Genomic_DNA"/>
</dbReference>
<evidence type="ECO:0000259" key="5">
    <source>
        <dbReference type="PROSITE" id="PS50089"/>
    </source>
</evidence>
<dbReference type="Proteomes" id="UP000663860">
    <property type="component" value="Unassembled WGS sequence"/>
</dbReference>
<dbReference type="InterPro" id="IPR001841">
    <property type="entry name" value="Znf_RING"/>
</dbReference>
<comment type="caution">
    <text evidence="6">The sequence shown here is derived from an EMBL/GenBank/DDBJ whole genome shotgun (WGS) entry which is preliminary data.</text>
</comment>
<dbReference type="GO" id="GO:0008270">
    <property type="term" value="F:zinc ion binding"/>
    <property type="evidence" value="ECO:0007669"/>
    <property type="project" value="UniProtKB-KW"/>
</dbReference>
<keyword evidence="1 3" id="KW-0479">Metal-binding</keyword>
<organism evidence="6 8">
    <name type="scientific">Adineta steineri</name>
    <dbReference type="NCBI Taxonomy" id="433720"/>
    <lineage>
        <taxon>Eukaryota</taxon>
        <taxon>Metazoa</taxon>
        <taxon>Spiralia</taxon>
        <taxon>Gnathifera</taxon>
        <taxon>Rotifera</taxon>
        <taxon>Eurotatoria</taxon>
        <taxon>Bdelloidea</taxon>
        <taxon>Adinetida</taxon>
        <taxon>Adinetidae</taxon>
        <taxon>Adineta</taxon>
    </lineage>
</organism>
<keyword evidence="1 3" id="KW-0863">Zinc-finger</keyword>
<accession>A0A815GS14</accession>
<dbReference type="SUPFAM" id="SSF49599">
    <property type="entry name" value="TRAF domain-like"/>
    <property type="match status" value="1"/>
</dbReference>
<dbReference type="AlphaFoldDB" id="A0A815GS14"/>
<dbReference type="Proteomes" id="UP000663868">
    <property type="component" value="Unassembled WGS sequence"/>
</dbReference>
<protein>
    <recommendedName>
        <fullName evidence="5">RING-type domain-containing protein</fullName>
    </recommendedName>
</protein>
<evidence type="ECO:0000256" key="1">
    <source>
        <dbReference type="ARBA" id="ARBA00022771"/>
    </source>
</evidence>